<feature type="compositionally biased region" description="Low complexity" evidence="1">
    <location>
        <begin position="1"/>
        <end position="18"/>
    </location>
</feature>
<dbReference type="EMBL" id="KZ857404">
    <property type="protein sequence ID" value="RDX49675.1"/>
    <property type="molecule type" value="Genomic_DNA"/>
</dbReference>
<organism evidence="2 3">
    <name type="scientific">Lentinus brumalis</name>
    <dbReference type="NCBI Taxonomy" id="2498619"/>
    <lineage>
        <taxon>Eukaryota</taxon>
        <taxon>Fungi</taxon>
        <taxon>Dikarya</taxon>
        <taxon>Basidiomycota</taxon>
        <taxon>Agaricomycotina</taxon>
        <taxon>Agaricomycetes</taxon>
        <taxon>Polyporales</taxon>
        <taxon>Polyporaceae</taxon>
        <taxon>Lentinus</taxon>
    </lineage>
</organism>
<evidence type="ECO:0000313" key="3">
    <source>
        <dbReference type="Proteomes" id="UP000256964"/>
    </source>
</evidence>
<gene>
    <name evidence="2" type="ORF">OH76DRAFT_1418394</name>
</gene>
<feature type="region of interest" description="Disordered" evidence="1">
    <location>
        <begin position="1"/>
        <end position="38"/>
    </location>
</feature>
<evidence type="ECO:0000256" key="1">
    <source>
        <dbReference type="SAM" id="MobiDB-lite"/>
    </source>
</evidence>
<evidence type="ECO:0000313" key="2">
    <source>
        <dbReference type="EMBL" id="RDX49675.1"/>
    </source>
</evidence>
<dbReference type="Proteomes" id="UP000256964">
    <property type="component" value="Unassembled WGS sequence"/>
</dbReference>
<protein>
    <submittedName>
        <fullName evidence="2">Uncharacterized protein</fullName>
    </submittedName>
</protein>
<feature type="region of interest" description="Disordered" evidence="1">
    <location>
        <begin position="217"/>
        <end position="237"/>
    </location>
</feature>
<proteinExistence type="predicted"/>
<name>A0A371DAW5_9APHY</name>
<sequence length="266" mass="29129">MLSPLQPPSSSHSPLHGQQRMRSRADDRKKCSRTSGGKSEDEATLYAWWAGYGEEADGRKRTRTLTRVHLYATRLQPTRPLDVGMTVRLIALSKSIPPIPLATLEQYAPYDPHVVGKVGSIVGFGGGWVRITVENECGGNDVEIAGVDIPHVPGVTVQRAWLEGPEACLQWVARAPEGDLGQLGREVPLGLCTASDCWLGPATDPAAPPFRVWPASMEEHHDTRRRRVPDPGPRTMLEQRSFPAATLVYSVGRSDENADCNSTTYL</sequence>
<reference evidence="2 3" key="1">
    <citation type="journal article" date="2018" name="Biotechnol. Biofuels">
        <title>Integrative visual omics of the white-rot fungus Polyporus brumalis exposes the biotechnological potential of its oxidative enzymes for delignifying raw plant biomass.</title>
        <authorList>
            <person name="Miyauchi S."/>
            <person name="Rancon A."/>
            <person name="Drula E."/>
            <person name="Hage H."/>
            <person name="Chaduli D."/>
            <person name="Favel A."/>
            <person name="Grisel S."/>
            <person name="Henrissat B."/>
            <person name="Herpoel-Gimbert I."/>
            <person name="Ruiz-Duenas F.J."/>
            <person name="Chevret D."/>
            <person name="Hainaut M."/>
            <person name="Lin J."/>
            <person name="Wang M."/>
            <person name="Pangilinan J."/>
            <person name="Lipzen A."/>
            <person name="Lesage-Meessen L."/>
            <person name="Navarro D."/>
            <person name="Riley R."/>
            <person name="Grigoriev I.V."/>
            <person name="Zhou S."/>
            <person name="Raouche S."/>
            <person name="Rosso M.N."/>
        </authorList>
    </citation>
    <scope>NUCLEOTIDE SEQUENCE [LARGE SCALE GENOMIC DNA]</scope>
    <source>
        <strain evidence="2 3">BRFM 1820</strain>
    </source>
</reference>
<dbReference type="AlphaFoldDB" id="A0A371DAW5"/>
<keyword evidence="3" id="KW-1185">Reference proteome</keyword>
<dbReference type="OrthoDB" id="2763449at2759"/>
<accession>A0A371DAW5</accession>